<dbReference type="Pfam" id="PF02464">
    <property type="entry name" value="CinA"/>
    <property type="match status" value="1"/>
</dbReference>
<organism evidence="2 3">
    <name type="scientific">Pseudochryseolinea flava</name>
    <dbReference type="NCBI Taxonomy" id="2059302"/>
    <lineage>
        <taxon>Bacteria</taxon>
        <taxon>Pseudomonadati</taxon>
        <taxon>Bacteroidota</taxon>
        <taxon>Cytophagia</taxon>
        <taxon>Cytophagales</taxon>
        <taxon>Fulvivirgaceae</taxon>
        <taxon>Pseudochryseolinea</taxon>
    </lineage>
</organism>
<dbReference type="NCBIfam" id="TIGR00199">
    <property type="entry name" value="PncC_domain"/>
    <property type="match status" value="1"/>
</dbReference>
<accession>A0A364XWV6</accession>
<comment type="caution">
    <text evidence="2">The sequence shown here is derived from an EMBL/GenBank/DDBJ whole genome shotgun (WGS) entry which is preliminary data.</text>
</comment>
<dbReference type="InterPro" id="IPR036653">
    <property type="entry name" value="CinA-like_C"/>
</dbReference>
<reference evidence="2 3" key="1">
    <citation type="submission" date="2018-06" db="EMBL/GenBank/DDBJ databases">
        <title>Chryseolinea flavus sp. nov., a member of the phylum Bacteroidetes isolated from soil.</title>
        <authorList>
            <person name="Li Y."/>
            <person name="Wang J."/>
        </authorList>
    </citation>
    <scope>NUCLEOTIDE SEQUENCE [LARGE SCALE GENOMIC DNA]</scope>
    <source>
        <strain evidence="2 3">SDU1-6</strain>
    </source>
</reference>
<evidence type="ECO:0000259" key="1">
    <source>
        <dbReference type="Pfam" id="PF02464"/>
    </source>
</evidence>
<dbReference type="Gene3D" id="3.90.950.20">
    <property type="entry name" value="CinA-like"/>
    <property type="match status" value="1"/>
</dbReference>
<protein>
    <submittedName>
        <fullName evidence="2">Damage-inducible protein CinA</fullName>
    </submittedName>
</protein>
<dbReference type="AlphaFoldDB" id="A0A364XWV6"/>
<dbReference type="EMBL" id="QMFY01000015">
    <property type="protein sequence ID" value="RAV98714.1"/>
    <property type="molecule type" value="Genomic_DNA"/>
</dbReference>
<proteinExistence type="predicted"/>
<gene>
    <name evidence="2" type="ORF">DQQ10_22115</name>
</gene>
<dbReference type="RefSeq" id="WP_112749111.1">
    <property type="nucleotide sequence ID" value="NZ_QMFY01000015.1"/>
</dbReference>
<dbReference type="SUPFAM" id="SSF142433">
    <property type="entry name" value="CinA-like"/>
    <property type="match status" value="1"/>
</dbReference>
<keyword evidence="3" id="KW-1185">Reference proteome</keyword>
<dbReference type="OrthoDB" id="1252536at2"/>
<feature type="domain" description="CinA C-terminal" evidence="1">
    <location>
        <begin position="8"/>
        <end position="109"/>
    </location>
</feature>
<name>A0A364XWV6_9BACT</name>
<evidence type="ECO:0000313" key="3">
    <source>
        <dbReference type="Proteomes" id="UP000251889"/>
    </source>
</evidence>
<evidence type="ECO:0000313" key="2">
    <source>
        <dbReference type="EMBL" id="RAV98714.1"/>
    </source>
</evidence>
<sequence>MYDAKVISGIKNTLIKRGETIAVAESVTAGHLQAAISQADFAKDFFQGGITVYNIGQKSRHLWIDPIRGEACNCVSAEIAGQMATGACKLFSCDWGISITGYAAPVPELGIEKLFAFYAVAFRGDVKEVKRIKSSGLSPVDTQVDYTNAVLKRFQKMLRDNH</sequence>
<dbReference type="Proteomes" id="UP000251889">
    <property type="component" value="Unassembled WGS sequence"/>
</dbReference>
<dbReference type="InterPro" id="IPR008136">
    <property type="entry name" value="CinA_C"/>
</dbReference>